<dbReference type="Pfam" id="PF01413">
    <property type="entry name" value="C4"/>
    <property type="match status" value="1"/>
</dbReference>
<dbReference type="PROSITE" id="PS51403">
    <property type="entry name" value="NC1_IV"/>
    <property type="match status" value="1"/>
</dbReference>
<keyword evidence="7" id="KW-1015">Disulfide bond</keyword>
<dbReference type="AlphaFoldDB" id="A0A1I8A8U3"/>
<dbReference type="InterPro" id="IPR016187">
    <property type="entry name" value="CTDL_fold"/>
</dbReference>
<name>A0A1I8A8U3_9BILA</name>
<dbReference type="Gene3D" id="2.170.240.10">
    <property type="entry name" value="Collagen IV, non-collagenous"/>
    <property type="match status" value="1"/>
</dbReference>
<evidence type="ECO:0000313" key="10">
    <source>
        <dbReference type="WBParaSite" id="L893_g34006.t1"/>
    </source>
</evidence>
<dbReference type="SMART" id="SM00111">
    <property type="entry name" value="C4"/>
    <property type="match status" value="1"/>
</dbReference>
<evidence type="ECO:0000256" key="3">
    <source>
        <dbReference type="ARBA" id="ARBA00022530"/>
    </source>
</evidence>
<evidence type="ECO:0000256" key="4">
    <source>
        <dbReference type="ARBA" id="ARBA00022737"/>
    </source>
</evidence>
<keyword evidence="2" id="KW-0964">Secreted</keyword>
<protein>
    <submittedName>
        <fullName evidence="10">Collagen IV NC1 domain-containing protein</fullName>
    </submittedName>
</protein>
<dbReference type="SUPFAM" id="SSF56436">
    <property type="entry name" value="C-type lectin-like"/>
    <property type="match status" value="1"/>
</dbReference>
<accession>A0A1I8A8U3</accession>
<evidence type="ECO:0000256" key="6">
    <source>
        <dbReference type="ARBA" id="ARBA00023119"/>
    </source>
</evidence>
<evidence type="ECO:0000256" key="2">
    <source>
        <dbReference type="ARBA" id="ARBA00022525"/>
    </source>
</evidence>
<evidence type="ECO:0000313" key="9">
    <source>
        <dbReference type="Proteomes" id="UP000095287"/>
    </source>
</evidence>
<dbReference type="GO" id="GO:0005201">
    <property type="term" value="F:extracellular matrix structural constituent"/>
    <property type="evidence" value="ECO:0007669"/>
    <property type="project" value="InterPro"/>
</dbReference>
<keyword evidence="3" id="KW-0272">Extracellular matrix</keyword>
<evidence type="ECO:0000259" key="8">
    <source>
        <dbReference type="PROSITE" id="PS51403"/>
    </source>
</evidence>
<feature type="domain" description="Collagen IV NC1" evidence="8">
    <location>
        <begin position="1"/>
        <end position="138"/>
    </location>
</feature>
<dbReference type="GO" id="GO:0005604">
    <property type="term" value="C:basement membrane"/>
    <property type="evidence" value="ECO:0007669"/>
    <property type="project" value="UniProtKB-SubCell"/>
</dbReference>
<dbReference type="GO" id="GO:0005581">
    <property type="term" value="C:collagen trimer"/>
    <property type="evidence" value="ECO:0007669"/>
    <property type="project" value="UniProtKB-KW"/>
</dbReference>
<keyword evidence="5" id="KW-0084">Basement membrane</keyword>
<evidence type="ECO:0000256" key="1">
    <source>
        <dbReference type="ARBA" id="ARBA00004302"/>
    </source>
</evidence>
<dbReference type="WBParaSite" id="L893_g34006.t1">
    <property type="protein sequence ID" value="L893_g34006.t1"/>
    <property type="gene ID" value="L893_g34006"/>
</dbReference>
<proteinExistence type="predicted"/>
<keyword evidence="4" id="KW-0677">Repeat</keyword>
<keyword evidence="9" id="KW-1185">Reference proteome</keyword>
<keyword evidence="6" id="KW-0176">Collagen</keyword>
<dbReference type="Proteomes" id="UP000095287">
    <property type="component" value="Unplaced"/>
</dbReference>
<comment type="subcellular location">
    <subcellularLocation>
        <location evidence="1">Secreted</location>
        <location evidence="1">Extracellular space</location>
        <location evidence="1">Extracellular matrix</location>
        <location evidence="1">Basement membrane</location>
    </subcellularLocation>
</comment>
<evidence type="ECO:0000256" key="7">
    <source>
        <dbReference type="ARBA" id="ARBA00023157"/>
    </source>
</evidence>
<sequence length="141" mass="15403">MMSPVTGRAVEPYISRCVVCESPTPVLAVHSQDTAVPECPRGWHPVYPGYSFMMATAAGAEGTGQNLQSPGSCLEQFISVPVFECHGRGTCNHYNTNHGFWLVSVDKHNMFRKPMGETLKAGAPEGRVSRCNVCLKDAPRY</sequence>
<dbReference type="InterPro" id="IPR001442">
    <property type="entry name" value="Collagen_IV_NC"/>
</dbReference>
<organism evidence="9 10">
    <name type="scientific">Steinernema glaseri</name>
    <dbReference type="NCBI Taxonomy" id="37863"/>
    <lineage>
        <taxon>Eukaryota</taxon>
        <taxon>Metazoa</taxon>
        <taxon>Ecdysozoa</taxon>
        <taxon>Nematoda</taxon>
        <taxon>Chromadorea</taxon>
        <taxon>Rhabditida</taxon>
        <taxon>Tylenchina</taxon>
        <taxon>Panagrolaimomorpha</taxon>
        <taxon>Strongyloidoidea</taxon>
        <taxon>Steinernematidae</taxon>
        <taxon>Steinernema</taxon>
    </lineage>
</organism>
<evidence type="ECO:0000256" key="5">
    <source>
        <dbReference type="ARBA" id="ARBA00022869"/>
    </source>
</evidence>
<dbReference type="InterPro" id="IPR036954">
    <property type="entry name" value="Collagen_IV_NC_sf"/>
</dbReference>
<reference evidence="10" key="1">
    <citation type="submission" date="2016-11" db="UniProtKB">
        <authorList>
            <consortium name="WormBaseParasite"/>
        </authorList>
    </citation>
    <scope>IDENTIFICATION</scope>
</reference>